<gene>
    <name evidence="9" type="ORF">SAMN04488540_12056</name>
</gene>
<dbReference type="SMART" id="SM00422">
    <property type="entry name" value="HTH_MERR"/>
    <property type="match status" value="1"/>
</dbReference>
<dbReference type="InterPro" id="IPR000551">
    <property type="entry name" value="MerR-type_HTH_dom"/>
</dbReference>
<evidence type="ECO:0000256" key="7">
    <source>
        <dbReference type="ARBA" id="ARBA00032335"/>
    </source>
</evidence>
<evidence type="ECO:0000256" key="5">
    <source>
        <dbReference type="ARBA" id="ARBA00023159"/>
    </source>
</evidence>
<dbReference type="InterPro" id="IPR047057">
    <property type="entry name" value="MerR_fam"/>
</dbReference>
<evidence type="ECO:0000256" key="1">
    <source>
        <dbReference type="ARBA" id="ARBA00011738"/>
    </source>
</evidence>
<dbReference type="RefSeq" id="WP_090367816.1">
    <property type="nucleotide sequence ID" value="NZ_FNEM01000020.1"/>
</dbReference>
<dbReference type="OrthoDB" id="9802039at2"/>
<evidence type="ECO:0000256" key="3">
    <source>
        <dbReference type="ARBA" id="ARBA00023008"/>
    </source>
</evidence>
<dbReference type="AlphaFoldDB" id="A0A1G8ZMS2"/>
<organism evidence="9 10">
    <name type="scientific">Ferrimonas sediminum</name>
    <dbReference type="NCBI Taxonomy" id="718193"/>
    <lineage>
        <taxon>Bacteria</taxon>
        <taxon>Pseudomonadati</taxon>
        <taxon>Pseudomonadota</taxon>
        <taxon>Gammaproteobacteria</taxon>
        <taxon>Alteromonadales</taxon>
        <taxon>Ferrimonadaceae</taxon>
        <taxon>Ferrimonas</taxon>
    </lineage>
</organism>
<accession>A0A1G8ZMS2</accession>
<dbReference type="PRINTS" id="PR00040">
    <property type="entry name" value="HTHMERR"/>
</dbReference>
<dbReference type="Pfam" id="PF13411">
    <property type="entry name" value="MerR_1"/>
    <property type="match status" value="1"/>
</dbReference>
<protein>
    <recommendedName>
        <fullName evidence="2">HTH-type transcriptional regulator CueR</fullName>
    </recommendedName>
    <alternativeName>
        <fullName evidence="7">Copper efflux regulator</fullName>
    </alternativeName>
    <alternativeName>
        <fullName evidence="6">Copper export regulator</fullName>
    </alternativeName>
</protein>
<keyword evidence="5" id="KW-0010">Activator</keyword>
<evidence type="ECO:0000313" key="10">
    <source>
        <dbReference type="Proteomes" id="UP000199527"/>
    </source>
</evidence>
<keyword evidence="10" id="KW-1185">Reference proteome</keyword>
<keyword evidence="4" id="KW-0238">DNA-binding</keyword>
<evidence type="ECO:0000259" key="8">
    <source>
        <dbReference type="PROSITE" id="PS50937"/>
    </source>
</evidence>
<dbReference type="SUPFAM" id="SSF46955">
    <property type="entry name" value="Putative DNA-binding domain"/>
    <property type="match status" value="1"/>
</dbReference>
<comment type="subunit">
    <text evidence="1">Homodimer.</text>
</comment>
<feature type="domain" description="HTH merR-type" evidence="8">
    <location>
        <begin position="1"/>
        <end position="68"/>
    </location>
</feature>
<dbReference type="InterPro" id="IPR009061">
    <property type="entry name" value="DNA-bd_dom_put_sf"/>
</dbReference>
<keyword evidence="3" id="KW-0186">Copper</keyword>
<evidence type="ECO:0000256" key="2">
    <source>
        <dbReference type="ARBA" id="ARBA00017250"/>
    </source>
</evidence>
<dbReference type="Proteomes" id="UP000199527">
    <property type="component" value="Unassembled WGS sequence"/>
</dbReference>
<evidence type="ECO:0000256" key="4">
    <source>
        <dbReference type="ARBA" id="ARBA00023125"/>
    </source>
</evidence>
<dbReference type="GO" id="GO:0003677">
    <property type="term" value="F:DNA binding"/>
    <property type="evidence" value="ECO:0007669"/>
    <property type="project" value="UniProtKB-KW"/>
</dbReference>
<dbReference type="GO" id="GO:0003700">
    <property type="term" value="F:DNA-binding transcription factor activity"/>
    <property type="evidence" value="ECO:0007669"/>
    <property type="project" value="InterPro"/>
</dbReference>
<dbReference type="PANTHER" id="PTHR30204:SF16">
    <property type="entry name" value="HTH-TYPE TRANSCRIPTIONAL REGULATOR CUER"/>
    <property type="match status" value="1"/>
</dbReference>
<name>A0A1G8ZMS2_9GAMM</name>
<dbReference type="EMBL" id="FNEM01000020">
    <property type="protein sequence ID" value="SDK16327.1"/>
    <property type="molecule type" value="Genomic_DNA"/>
</dbReference>
<proteinExistence type="predicted"/>
<sequence length="133" mass="14789">MKIGQVARETGLSVKTIRYYHDIKLVEARRGDNGYREYQQSQLAQLHFVARCKALGFSLEQCAQLLSLNARQDRTAAAVKSVATEQLLVVQEKVHQLQQLERQLSTLVSACDGSDRPECAILDSLNGSGCSHE</sequence>
<evidence type="ECO:0000313" key="9">
    <source>
        <dbReference type="EMBL" id="SDK16327.1"/>
    </source>
</evidence>
<reference evidence="10" key="1">
    <citation type="submission" date="2016-10" db="EMBL/GenBank/DDBJ databases">
        <authorList>
            <person name="Varghese N."/>
            <person name="Submissions S."/>
        </authorList>
    </citation>
    <scope>NUCLEOTIDE SEQUENCE [LARGE SCALE GENOMIC DNA]</scope>
    <source>
        <strain evidence="10">DSM 23317</strain>
    </source>
</reference>
<dbReference type="PROSITE" id="PS50937">
    <property type="entry name" value="HTH_MERR_2"/>
    <property type="match status" value="1"/>
</dbReference>
<dbReference type="PANTHER" id="PTHR30204">
    <property type="entry name" value="REDOX-CYCLING DRUG-SENSING TRANSCRIPTIONAL ACTIVATOR SOXR"/>
    <property type="match status" value="1"/>
</dbReference>
<evidence type="ECO:0000256" key="6">
    <source>
        <dbReference type="ARBA" id="ARBA00031472"/>
    </source>
</evidence>
<dbReference type="Gene3D" id="1.10.1660.10">
    <property type="match status" value="1"/>
</dbReference>